<protein>
    <submittedName>
        <fullName evidence="1">Uncharacterized protein</fullName>
    </submittedName>
</protein>
<dbReference type="Proteomes" id="UP000805193">
    <property type="component" value="Unassembled WGS sequence"/>
</dbReference>
<proteinExistence type="predicted"/>
<comment type="caution">
    <text evidence="1">The sequence shown here is derived from an EMBL/GenBank/DDBJ whole genome shotgun (WGS) entry which is preliminary data.</text>
</comment>
<gene>
    <name evidence="1" type="ORF">HPB47_004302</name>
</gene>
<accession>A0AC60PH64</accession>
<reference evidence="1 2" key="1">
    <citation type="journal article" date="2020" name="Cell">
        <title>Large-Scale Comparative Analyses of Tick Genomes Elucidate Their Genetic Diversity and Vector Capacities.</title>
        <authorList>
            <consortium name="Tick Genome and Microbiome Consortium (TIGMIC)"/>
            <person name="Jia N."/>
            <person name="Wang J."/>
            <person name="Shi W."/>
            <person name="Du L."/>
            <person name="Sun Y."/>
            <person name="Zhan W."/>
            <person name="Jiang J.F."/>
            <person name="Wang Q."/>
            <person name="Zhang B."/>
            <person name="Ji P."/>
            <person name="Bell-Sakyi L."/>
            <person name="Cui X.M."/>
            <person name="Yuan T.T."/>
            <person name="Jiang B.G."/>
            <person name="Yang W.F."/>
            <person name="Lam T.T."/>
            <person name="Chang Q.C."/>
            <person name="Ding S.J."/>
            <person name="Wang X.J."/>
            <person name="Zhu J.G."/>
            <person name="Ruan X.D."/>
            <person name="Zhao L."/>
            <person name="Wei J.T."/>
            <person name="Ye R.Z."/>
            <person name="Que T.C."/>
            <person name="Du C.H."/>
            <person name="Zhou Y.H."/>
            <person name="Cheng J.X."/>
            <person name="Dai P.F."/>
            <person name="Guo W.B."/>
            <person name="Han X.H."/>
            <person name="Huang E.J."/>
            <person name="Li L.F."/>
            <person name="Wei W."/>
            <person name="Gao Y.C."/>
            <person name="Liu J.Z."/>
            <person name="Shao H.Z."/>
            <person name="Wang X."/>
            <person name="Wang C.C."/>
            <person name="Yang T.C."/>
            <person name="Huo Q.B."/>
            <person name="Li W."/>
            <person name="Chen H.Y."/>
            <person name="Chen S.E."/>
            <person name="Zhou L.G."/>
            <person name="Ni X.B."/>
            <person name="Tian J.H."/>
            <person name="Sheng Y."/>
            <person name="Liu T."/>
            <person name="Pan Y.S."/>
            <person name="Xia L.Y."/>
            <person name="Li J."/>
            <person name="Zhao F."/>
            <person name="Cao W.C."/>
        </authorList>
    </citation>
    <scope>NUCLEOTIDE SEQUENCE [LARGE SCALE GENOMIC DNA]</scope>
    <source>
        <strain evidence="1">Iper-2018</strain>
    </source>
</reference>
<evidence type="ECO:0000313" key="1">
    <source>
        <dbReference type="EMBL" id="KAG0419185.1"/>
    </source>
</evidence>
<organism evidence="1 2">
    <name type="scientific">Ixodes persulcatus</name>
    <name type="common">Taiga tick</name>
    <dbReference type="NCBI Taxonomy" id="34615"/>
    <lineage>
        <taxon>Eukaryota</taxon>
        <taxon>Metazoa</taxon>
        <taxon>Ecdysozoa</taxon>
        <taxon>Arthropoda</taxon>
        <taxon>Chelicerata</taxon>
        <taxon>Arachnida</taxon>
        <taxon>Acari</taxon>
        <taxon>Parasitiformes</taxon>
        <taxon>Ixodida</taxon>
        <taxon>Ixodoidea</taxon>
        <taxon>Ixodidae</taxon>
        <taxon>Ixodinae</taxon>
        <taxon>Ixodes</taxon>
    </lineage>
</organism>
<sequence length="305" mass="33052">MDICRTYGYQEARFAVFKVLVARAFDDFLPEAHAKAVRRLAPAAQRADAVTAPRTMTSLWKSVWSAPMNLLGRLRHKKLAEEWVGIQQPVLEGITFYAKYLGSTLVEEPSGDKATADAIRAIIGMAKASGKKLAKVALTVSPKGISTRDVATGELQLDVSIYRISFCSADASFDRVVAFIATHSNEVMECHAFLTAKRKVAQAAALTISQAFQVAYTLWQSVQEDAKAETADQPDAAGRTTPLIDLSTDTGGFGRLSPGASQPQVYHSGLGPQEEEELRRFVASGDCSREGALKALDPEDDLLTL</sequence>
<evidence type="ECO:0000313" key="2">
    <source>
        <dbReference type="Proteomes" id="UP000805193"/>
    </source>
</evidence>
<keyword evidence="2" id="KW-1185">Reference proteome</keyword>
<dbReference type="EMBL" id="JABSTQ010010652">
    <property type="protein sequence ID" value="KAG0419185.1"/>
    <property type="molecule type" value="Genomic_DNA"/>
</dbReference>
<name>A0AC60PH64_IXOPE</name>